<evidence type="ECO:0000313" key="2">
    <source>
        <dbReference type="Proteomes" id="UP000793456"/>
    </source>
</evidence>
<organism evidence="1 2">
    <name type="scientific">Larimichthys crocea</name>
    <name type="common">Large yellow croaker</name>
    <name type="synonym">Pseudosciaena crocea</name>
    <dbReference type="NCBI Taxonomy" id="215358"/>
    <lineage>
        <taxon>Eukaryota</taxon>
        <taxon>Metazoa</taxon>
        <taxon>Chordata</taxon>
        <taxon>Craniata</taxon>
        <taxon>Vertebrata</taxon>
        <taxon>Euteleostomi</taxon>
        <taxon>Actinopterygii</taxon>
        <taxon>Neopterygii</taxon>
        <taxon>Teleostei</taxon>
        <taxon>Neoteleostei</taxon>
        <taxon>Acanthomorphata</taxon>
        <taxon>Eupercaria</taxon>
        <taxon>Sciaenidae</taxon>
        <taxon>Larimichthys</taxon>
    </lineage>
</organism>
<dbReference type="Proteomes" id="UP000793456">
    <property type="component" value="Chromosome XV"/>
</dbReference>
<reference evidence="1" key="1">
    <citation type="submission" date="2018-11" db="EMBL/GenBank/DDBJ databases">
        <title>The sequence and de novo assembly of Larimichthys crocea genome using PacBio and Hi-C technologies.</title>
        <authorList>
            <person name="Xu P."/>
            <person name="Chen B."/>
            <person name="Zhou Z."/>
            <person name="Ke Q."/>
            <person name="Wu Y."/>
            <person name="Bai H."/>
            <person name="Pu F."/>
        </authorList>
    </citation>
    <scope>NUCLEOTIDE SEQUENCE</scope>
    <source>
        <tissue evidence="1">Muscle</tissue>
    </source>
</reference>
<keyword evidence="2" id="KW-1185">Reference proteome</keyword>
<dbReference type="EMBL" id="CM011688">
    <property type="protein sequence ID" value="TMS09674.1"/>
    <property type="molecule type" value="Genomic_DNA"/>
</dbReference>
<accession>A0ACD3QRE2</accession>
<protein>
    <submittedName>
        <fullName evidence="1">Uncharacterized protein</fullName>
    </submittedName>
</protein>
<gene>
    <name evidence="1" type="ORF">E3U43_002333</name>
</gene>
<sequence>MDPNLFGGVPRFLTRPKAFSMCVGKDATLSCTIMGSPTPLITWEKDKLRLTSGGRFKAVEDGNVYRLTIYDLTLEDSGQYMCRAKNSVGEAYAAVTLNVALPTEMAQRAPVFLVKPTSTRVVLGGDVVFLCQVAAFPQANFDWEKDGRYLGESNRVKIVSNTDSSTLKIQSVRNLDSGTYTCRAKNTVGRAHAAAALVVEAQDSRHLTVDKNTSLLSHLQKRKEEMKKDISIYRAEESSSSVSSSSTANIRDGLSLEHELRASVLARLPKGVFTRTCTVTEGKHAKLSCFVTGHPKPHIIWRKDGINISEGRRHVIYEDQAENFILKILYCRQSDNGLYTCNATNMAGQTYSAVLVTVKEPKVPFKKKLQDVEVQEKASATMMCEVPLSATQASWFMEETRLEQNVKYRMEEDGTLRRLTIHNVTTNDDGVYICEMQEGSRTVAELTVLGNITKKLPRRTVVPVSDTVIFCVELEHPCSDAYWTRNGEKLKEDKRISIACVLRQYTLTIRGCQADDSGEVAFVAGDCKTSTRFSVTAARKHPPDPPVDAVVQNKTESTITIQWSPPDSDRPVPIKGYSVERRKIGAQAWQRCNAGETIVSTEITISNFIEEASYQFRICAMNDFGQSPYLEVPGSFYLEPSAEIRKGLTNSTAIIGEEFSISVELSAVCSGFWSLKGRLLRSGSDFLITRSKNIHTLLIRFVTIEMNGAEVKFVGGGSQSSCILSVKAASVRFTNKSDQLEVVTCSAQDTAQLTAEVSDYDAQVVWMRNGREVKIGKKYEYVIIDRKRILMIHNVTEEDVGIYECVLADDKMPLKLALKDEPAKFLNKARGTVGMSSSLKGDLELTCEVSPASAPVVWRKDQVEITEDQRCTIISKGTQRKLIIKGAKKSDEGHYSCETAADKATFQVKIKESQALAAFSNKESVQKQVKAILSQKATLSCTVLDSKTEVKWYKDGKLLVSSRTIYSEAKDCTRQLVFEKVEKSDAGEYTCEAGVDRLVYNISVTDAQVQSGFSNKESVQREVKATLSQKASLSCEVADTKTEVKWYKEGKLLTTSKTIHMESKGKSRQLVIDSVEKKDAGEYICEAGAEKLVFKIHVEETQLKSAFSNKESVQKEVKATLLQKATISCEVADIKTEVKWYKDGKLITSSKTIRTESKGKSRQLVIDSVEKKDAGQYTCEVGTEKLAFKMHVAEAPAAFFNKESVQKEVKATLSQKATLSCEVSDSKTEVKWYKDGKLMTSSKAVHMESKGKSRELVIEKMEKKDAGEYTCEVGTEKLVFKLQVTDVAVKFQKKTVKETCVQAGENIVLTTELTAESGSVKWFRDGVEVKESSKYEMKKDGLSRTLIVKSTGSKDSGTYSCQTADDKLEFKVQVKDSALKFVVPLKPASVELGGTLSLVCELNQASGDVVWQRDGREIKPGGRNCVKTDGAKRVLTVTGVTKEDEGEYSCECRNDKTSAKVTSKAPRLVRLTTKLNNVAAMEGKDAIFKCAVTPADAIYKIEHGGQSHALTITSVTQKDAGEISVDAEGKICKATLQVQHEPVTFKTKLENLTVEEQSEVKLEVKKIQVIKGLTETKAHETETVTLEVELSQADVEGSWTRDGTKLKPGANCRITVLGKKHALTLSNLKREDAGTIAFQAEAVHVSGKLIVTEPPAMISTPILDISVPDKEKVTFECEVSRTNADVKWFKDDVELKPGKNFGIHSLGRKRSLVINKCTPEDAGTYICRTTDDNTSAKLTVHCQRNKIVKKLEDVEVMEKESAAFVCEISHDEVDCQWYRGSTKLKVSDNIKMRQEGRTYVLLFRSVTPEDMGEIKFTADKASSTAKLKVKELPVKFVKRLRDKIAMYKHRGHLECQVSRASAQVKWYKNKMEIKPSKKYEIKSEDVYRKLTINDVDEHDEDTYTCDAIDEKTSCKLLVEEQSISIVRELSSVEVTEPFAAVFEVEISMELVKPPAWTLNGVAVKESADVEMEKEGTMHRLTFKKTKASMTGPVQFTAGKSKSLAQLTVKERPLEIAEPIKDVKAKEKSSAILSCKFSAPPKEPVKWFKAQVPLTCIRTSITLNKMQQGLNLPFKG</sequence>
<comment type="caution">
    <text evidence="1">The sequence shown here is derived from an EMBL/GenBank/DDBJ whole genome shotgun (WGS) entry which is preliminary data.</text>
</comment>
<evidence type="ECO:0000313" key="1">
    <source>
        <dbReference type="EMBL" id="TMS09674.1"/>
    </source>
</evidence>
<name>A0ACD3QRE2_LARCR</name>
<proteinExistence type="predicted"/>